<protein>
    <submittedName>
        <fullName evidence="4">Oxalate decarboxylase family bicupin</fullName>
    </submittedName>
</protein>
<dbReference type="SUPFAM" id="SSF51182">
    <property type="entry name" value="RmlC-like cupins"/>
    <property type="match status" value="1"/>
</dbReference>
<dbReference type="CDD" id="cd20305">
    <property type="entry name" value="cupin_OxDC_C"/>
    <property type="match status" value="1"/>
</dbReference>
<evidence type="ECO:0000259" key="3">
    <source>
        <dbReference type="SMART" id="SM00835"/>
    </source>
</evidence>
<dbReference type="InterPro" id="IPR051610">
    <property type="entry name" value="GPI/OXD"/>
</dbReference>
<accession>A0ABZ2NJZ7</accession>
<evidence type="ECO:0000313" key="5">
    <source>
        <dbReference type="Proteomes" id="UP001377337"/>
    </source>
</evidence>
<reference evidence="4 5" key="1">
    <citation type="submission" date="2024-02" db="EMBL/GenBank/DDBJ databases">
        <title>Seven novel Bacillus-like species.</title>
        <authorList>
            <person name="Liu G."/>
        </authorList>
    </citation>
    <scope>NUCLEOTIDE SEQUENCE [LARGE SCALE GENOMIC DNA]</scope>
    <source>
        <strain evidence="4 5">FJAT-52054</strain>
    </source>
</reference>
<sequence>MDKRATDQGVQKLPQPIRSDGAGTIDAGPRNVIRDLQNPDMLVPPKTDAGLVPNLKFSFSDTSMKLNHGGWSREITVRELPVSTTIAGVNMSLTAGGVRELHWHQEAEWSYMILGRARITAVDQNGRNFIADVGPGDLWYFPPGIPHSIQGLEQCEFLLVFDDGNFTDLSTLSISDWFAHTPKDVLSANFGVPESAFDSIPKDQVYIYQGEVPGPLESQKIQSPYGEVPLTFKHELLKQKPLITPGGSVRIVDSSNFPISKTIAAAIVEVEPGAMRELHWHPNNAEWQYYLTGKGRMTVFTGNGTARTFDYQAGDVGYVPFAAGHYIQNTGSETLWYLEIFKSDRFADLSLNQWMALTPEQIVQSNLNATRELMNSLRKEKWPVVKYPGFSYYPKNN</sequence>
<name>A0ABZ2NJZ7_9BACI</name>
<dbReference type="PANTHER" id="PTHR35848">
    <property type="entry name" value="OXALATE-BINDING PROTEIN"/>
    <property type="match status" value="1"/>
</dbReference>
<feature type="domain" description="Cupin type-1" evidence="3">
    <location>
        <begin position="234"/>
        <end position="375"/>
    </location>
</feature>
<feature type="region of interest" description="Disordered" evidence="2">
    <location>
        <begin position="1"/>
        <end position="29"/>
    </location>
</feature>
<dbReference type="NCBIfam" id="TIGR03404">
    <property type="entry name" value="bicupin_oxalic"/>
    <property type="match status" value="1"/>
</dbReference>
<dbReference type="CDD" id="cd20304">
    <property type="entry name" value="cupin_OxDC_N"/>
    <property type="match status" value="1"/>
</dbReference>
<keyword evidence="1" id="KW-0479">Metal-binding</keyword>
<dbReference type="InterPro" id="IPR014710">
    <property type="entry name" value="RmlC-like_jellyroll"/>
</dbReference>
<dbReference type="InterPro" id="IPR011051">
    <property type="entry name" value="RmlC_Cupin_sf"/>
</dbReference>
<dbReference type="RefSeq" id="WP_338779991.1">
    <property type="nucleotide sequence ID" value="NZ_CP147407.1"/>
</dbReference>
<evidence type="ECO:0000256" key="2">
    <source>
        <dbReference type="SAM" id="MobiDB-lite"/>
    </source>
</evidence>
<feature type="domain" description="Cupin type-1" evidence="3">
    <location>
        <begin position="57"/>
        <end position="198"/>
    </location>
</feature>
<organism evidence="4 5">
    <name type="scientific">Metabacillus sediminis</name>
    <dbReference type="NCBI Taxonomy" id="3117746"/>
    <lineage>
        <taxon>Bacteria</taxon>
        <taxon>Bacillati</taxon>
        <taxon>Bacillota</taxon>
        <taxon>Bacilli</taxon>
        <taxon>Bacillales</taxon>
        <taxon>Bacillaceae</taxon>
        <taxon>Metabacillus</taxon>
    </lineage>
</organism>
<gene>
    <name evidence="4" type="ORF">WCV65_03145</name>
</gene>
<dbReference type="InterPro" id="IPR017774">
    <property type="entry name" value="Bicupin_oxalate_deCO2ase/Oxase"/>
</dbReference>
<keyword evidence="5" id="KW-1185">Reference proteome</keyword>
<dbReference type="Proteomes" id="UP001377337">
    <property type="component" value="Chromosome"/>
</dbReference>
<dbReference type="PANTHER" id="PTHR35848:SF9">
    <property type="entry name" value="SLL1358 PROTEIN"/>
    <property type="match status" value="1"/>
</dbReference>
<dbReference type="EMBL" id="CP147407">
    <property type="protein sequence ID" value="WXB97515.1"/>
    <property type="molecule type" value="Genomic_DNA"/>
</dbReference>
<dbReference type="Pfam" id="PF00190">
    <property type="entry name" value="Cupin_1"/>
    <property type="match status" value="2"/>
</dbReference>
<dbReference type="InterPro" id="IPR006045">
    <property type="entry name" value="Cupin_1"/>
</dbReference>
<dbReference type="Gene3D" id="2.60.120.10">
    <property type="entry name" value="Jelly Rolls"/>
    <property type="match status" value="2"/>
</dbReference>
<proteinExistence type="predicted"/>
<evidence type="ECO:0000313" key="4">
    <source>
        <dbReference type="EMBL" id="WXB97515.1"/>
    </source>
</evidence>
<evidence type="ECO:0000256" key="1">
    <source>
        <dbReference type="ARBA" id="ARBA00022723"/>
    </source>
</evidence>
<dbReference type="SMART" id="SM00835">
    <property type="entry name" value="Cupin_1"/>
    <property type="match status" value="2"/>
</dbReference>